<keyword evidence="1" id="KW-0812">Transmembrane</keyword>
<feature type="transmembrane region" description="Helical" evidence="1">
    <location>
        <begin position="43"/>
        <end position="63"/>
    </location>
</feature>
<proteinExistence type="predicted"/>
<evidence type="ECO:0000313" key="2">
    <source>
        <dbReference type="EMBL" id="MCV9884367.1"/>
    </source>
</evidence>
<comment type="caution">
    <text evidence="2">The sequence shown here is derived from an EMBL/GenBank/DDBJ whole genome shotgun (WGS) entry which is preliminary data.</text>
</comment>
<accession>A0ABT3DCE2</accession>
<feature type="transmembrane region" description="Helical" evidence="1">
    <location>
        <begin position="212"/>
        <end position="231"/>
    </location>
</feature>
<feature type="transmembrane region" description="Helical" evidence="1">
    <location>
        <begin position="121"/>
        <end position="143"/>
    </location>
</feature>
<organism evidence="2 3">
    <name type="scientific">Metabacillus halosaccharovorans</name>
    <dbReference type="NCBI Taxonomy" id="930124"/>
    <lineage>
        <taxon>Bacteria</taxon>
        <taxon>Bacillati</taxon>
        <taxon>Bacillota</taxon>
        <taxon>Bacilli</taxon>
        <taxon>Bacillales</taxon>
        <taxon>Bacillaceae</taxon>
        <taxon>Metabacillus</taxon>
    </lineage>
</organism>
<name>A0ABT3DCE2_9BACI</name>
<gene>
    <name evidence="2" type="ORF">OIH86_01720</name>
</gene>
<sequence length="238" mass="27495">MKGLVVYQFVTYIRSHKYIPPVSVFMMLLVINYTYVPNPIMDSYSFTSILLFFVIGWVTISLFHSEDEGQKQITIIHAKNIREYYLALVINCTFVAFFLSVVAVAYPIIFQAFTPGLHPVHIVKGFLAHYSLAFLSIALSIFFTRELVKNHINSWWGVISILIGSLVSAILTEANIINLTVLYWILPPLHYSFKIMSVDDQMISFNTDVYGYFGWIFIYSMMLIAFFLMVAQKKRSFK</sequence>
<keyword evidence="3" id="KW-1185">Reference proteome</keyword>
<dbReference type="Proteomes" id="UP001526147">
    <property type="component" value="Unassembled WGS sequence"/>
</dbReference>
<keyword evidence="1" id="KW-1133">Transmembrane helix</keyword>
<reference evidence="2 3" key="1">
    <citation type="submission" date="2022-10" db="EMBL/GenBank/DDBJ databases">
        <title>Draft genome assembly of moderately radiation resistant bacterium Metabacillus halosaccharovorans.</title>
        <authorList>
            <person name="Pal S."/>
            <person name="Gopinathan A."/>
        </authorList>
    </citation>
    <scope>NUCLEOTIDE SEQUENCE [LARGE SCALE GENOMIC DNA]</scope>
    <source>
        <strain evidence="2 3">VITHBRA001</strain>
    </source>
</reference>
<dbReference type="RefSeq" id="WP_264141335.1">
    <property type="nucleotide sequence ID" value="NZ_JAOYEY010000017.1"/>
</dbReference>
<evidence type="ECO:0000313" key="3">
    <source>
        <dbReference type="Proteomes" id="UP001526147"/>
    </source>
</evidence>
<protein>
    <submittedName>
        <fullName evidence="2">ABC transporter permease</fullName>
    </submittedName>
</protein>
<evidence type="ECO:0000256" key="1">
    <source>
        <dbReference type="SAM" id="Phobius"/>
    </source>
</evidence>
<feature type="transmembrane region" description="Helical" evidence="1">
    <location>
        <begin position="84"/>
        <end position="109"/>
    </location>
</feature>
<feature type="transmembrane region" description="Helical" evidence="1">
    <location>
        <begin position="155"/>
        <end position="186"/>
    </location>
</feature>
<feature type="transmembrane region" description="Helical" evidence="1">
    <location>
        <begin position="18"/>
        <end position="37"/>
    </location>
</feature>
<keyword evidence="1" id="KW-0472">Membrane</keyword>
<dbReference type="EMBL" id="JAOYEY010000017">
    <property type="protein sequence ID" value="MCV9884367.1"/>
    <property type="molecule type" value="Genomic_DNA"/>
</dbReference>